<name>A0A0E1X2P6_9HYPH</name>
<keyword evidence="1" id="KW-1133">Transmembrane helix</keyword>
<dbReference type="Proteomes" id="UP000004659">
    <property type="component" value="Unassembled WGS sequence"/>
</dbReference>
<feature type="transmembrane region" description="Helical" evidence="1">
    <location>
        <begin position="21"/>
        <end position="39"/>
    </location>
</feature>
<gene>
    <name evidence="2" type="ORF">BALG_01418</name>
</gene>
<protein>
    <submittedName>
        <fullName evidence="2">Uncharacterized protein</fullName>
    </submittedName>
</protein>
<proteinExistence type="predicted"/>
<evidence type="ECO:0000313" key="2">
    <source>
        <dbReference type="EMBL" id="EEZ31298.1"/>
    </source>
</evidence>
<reference evidence="2" key="1">
    <citation type="submission" date="2009-01" db="EMBL/GenBank/DDBJ databases">
        <title>The Genome Sequence of Brucella pinnipedialis M292/94/1.</title>
        <authorList>
            <consortium name="The Broad Institute Genome Sequencing Platform"/>
            <person name="Ward D."/>
            <person name="Young S.K."/>
            <person name="Kodira C.D."/>
            <person name="Zeng Q."/>
            <person name="Koehrsen M."/>
            <person name="Alvarado L."/>
            <person name="Berlin A."/>
            <person name="Borenstein D."/>
            <person name="Chen Z."/>
            <person name="Engels R."/>
            <person name="Freedman E."/>
            <person name="Gellesch M."/>
            <person name="Goldberg J."/>
            <person name="Griggs A."/>
            <person name="Gujja S."/>
            <person name="Heiman D."/>
            <person name="Hepburn T."/>
            <person name="Howarth C."/>
            <person name="Jen D."/>
            <person name="Larson L."/>
            <person name="Lewis B."/>
            <person name="Mehta T."/>
            <person name="Park D."/>
            <person name="Pearson M."/>
            <person name="Roberts A."/>
            <person name="Saif S."/>
            <person name="Shea T."/>
            <person name="Shenoy N."/>
            <person name="Sisk P."/>
            <person name="Stolte C."/>
            <person name="Sykes S."/>
            <person name="Walk T."/>
            <person name="White J."/>
            <person name="Yandava C."/>
            <person name="Whatmore A.M."/>
            <person name="Perrett L.L."/>
            <person name="O'Callaghan D."/>
            <person name="Nusbaum C."/>
            <person name="Galagan J."/>
            <person name="Birren B."/>
        </authorList>
    </citation>
    <scope>NUCLEOTIDE SEQUENCE [LARGE SCALE GENOMIC DNA]</scope>
    <source>
        <strain evidence="2">M292/94/1</strain>
    </source>
</reference>
<sequence>MHNKVANISMDETVQKSCWGITLWAVIGLATVILMAYLFSV</sequence>
<dbReference type="EMBL" id="EQ999546">
    <property type="protein sequence ID" value="EEZ31298.1"/>
    <property type="molecule type" value="Genomic_DNA"/>
</dbReference>
<dbReference type="HOGENOM" id="CLU_219005_0_0_5"/>
<accession>A0A0E1X2P6</accession>
<keyword evidence="1" id="KW-0812">Transmembrane</keyword>
<keyword evidence="1" id="KW-0472">Membrane</keyword>
<evidence type="ECO:0000256" key="1">
    <source>
        <dbReference type="SAM" id="Phobius"/>
    </source>
</evidence>
<dbReference type="AlphaFoldDB" id="A0A0E1X2P6"/>
<organism evidence="2">
    <name type="scientific">Brucella pinnipedialis M292/94/1</name>
    <dbReference type="NCBI Taxonomy" id="520462"/>
    <lineage>
        <taxon>Bacteria</taxon>
        <taxon>Pseudomonadati</taxon>
        <taxon>Pseudomonadota</taxon>
        <taxon>Alphaproteobacteria</taxon>
        <taxon>Hyphomicrobiales</taxon>
        <taxon>Brucellaceae</taxon>
        <taxon>Brucella/Ochrobactrum group</taxon>
        <taxon>Brucella</taxon>
    </lineage>
</organism>